<name>A0A225SUU3_9BURK</name>
<evidence type="ECO:0000256" key="1">
    <source>
        <dbReference type="ARBA" id="ARBA00004418"/>
    </source>
</evidence>
<evidence type="ECO:0000313" key="7">
    <source>
        <dbReference type="Proteomes" id="UP000214747"/>
    </source>
</evidence>
<dbReference type="EMBL" id="NJGV01000007">
    <property type="protein sequence ID" value="OWY34983.1"/>
    <property type="molecule type" value="Genomic_DNA"/>
</dbReference>
<sequence>MSKLTRREFLVTSAAAAAASSMGVNAFAAGPGAAGADSIKYPIEQGATLRILRWKRFVQGDEDLWNANVKKFTELTGVAVRTDSEGWEDVRPKSAVAANVGSGPDIVLGWFDDPQQYPTKLVDMTDLADSLGKRYGGWYDVCRKYGTKDGKWIALPLGVIGNALVYRESQIKAAGFDAIPKDTAGFLKLCQALKAKDTPVGFALGKAVGDANNWAHWLLWSHGGKLVDKNGQVAINSAETRAALEYAKQLYATFVPGTLSWQDPSNNKAYLDGQISLTANGISVYYAAKNSPDPKLQDIAKDTQHAHFPVGPAGKPTELMQITQMMVFKHTKFPNAAKAFVQFMFEPDQYNPWMKASIGYVSQPLKAYEKNPVWTDDPKATVYRDSASLMLDHGHEGPLGQASAACMADYVVVDMVAEAASGAKTVQQAIDRAAERAKRYYKT</sequence>
<reference evidence="6 7" key="1">
    <citation type="journal article" date="2010" name="Int. J. Syst. Evol. Microbiol.">
        <title>Reclassification of Herbaspirillum putei as a later heterotypic synonym of Herbaspirillum huttiense, with the description of H. huttiense subsp. huttiense subsp. nov. and H. huttiense subsp. putei subsp. nov., comb. nov., and description of Herbaspirillum aquaticum sp. nov.</title>
        <authorList>
            <person name="Dobritsa A.P."/>
            <person name="Reddy M.C."/>
            <person name="Samadpour M."/>
        </authorList>
    </citation>
    <scope>NUCLEOTIDE SEQUENCE [LARGE SCALE GENOMIC DNA]</scope>
    <source>
        <strain evidence="6 7">IEH 4430</strain>
    </source>
</reference>
<dbReference type="PROSITE" id="PS51318">
    <property type="entry name" value="TAT"/>
    <property type="match status" value="1"/>
</dbReference>
<dbReference type="InterPro" id="IPR006059">
    <property type="entry name" value="SBP"/>
</dbReference>
<evidence type="ECO:0000256" key="3">
    <source>
        <dbReference type="ARBA" id="ARBA00022448"/>
    </source>
</evidence>
<dbReference type="Pfam" id="PF13416">
    <property type="entry name" value="SBP_bac_8"/>
    <property type="match status" value="1"/>
</dbReference>
<evidence type="ECO:0000313" key="6">
    <source>
        <dbReference type="EMBL" id="OWY34983.1"/>
    </source>
</evidence>
<dbReference type="GO" id="GO:0042597">
    <property type="term" value="C:periplasmic space"/>
    <property type="evidence" value="ECO:0007669"/>
    <property type="project" value="UniProtKB-SubCell"/>
</dbReference>
<dbReference type="PANTHER" id="PTHR43649:SF34">
    <property type="entry name" value="ABC TRANSPORTER PERIPLASMIC-BINDING PROTEIN YCJN-RELATED"/>
    <property type="match status" value="1"/>
</dbReference>
<comment type="subcellular location">
    <subcellularLocation>
        <location evidence="1">Periplasm</location>
    </subcellularLocation>
</comment>
<dbReference type="PANTHER" id="PTHR43649">
    <property type="entry name" value="ARABINOSE-BINDING PROTEIN-RELATED"/>
    <property type="match status" value="1"/>
</dbReference>
<keyword evidence="4 5" id="KW-0732">Signal</keyword>
<dbReference type="Gene3D" id="3.40.190.10">
    <property type="entry name" value="Periplasmic binding protein-like II"/>
    <property type="match status" value="1"/>
</dbReference>
<feature type="chain" id="PRO_5012149484" evidence="5">
    <location>
        <begin position="29"/>
        <end position="443"/>
    </location>
</feature>
<evidence type="ECO:0000256" key="4">
    <source>
        <dbReference type="ARBA" id="ARBA00022729"/>
    </source>
</evidence>
<keyword evidence="7" id="KW-1185">Reference proteome</keyword>
<comment type="similarity">
    <text evidence="2">Belongs to the bacterial solute-binding protein 1 family.</text>
</comment>
<dbReference type="SUPFAM" id="SSF53850">
    <property type="entry name" value="Periplasmic binding protein-like II"/>
    <property type="match status" value="1"/>
</dbReference>
<keyword evidence="3" id="KW-0813">Transport</keyword>
<evidence type="ECO:0000256" key="5">
    <source>
        <dbReference type="SAM" id="SignalP"/>
    </source>
</evidence>
<proteinExistence type="inferred from homology"/>
<gene>
    <name evidence="6" type="ORF">CEJ45_09510</name>
</gene>
<dbReference type="Proteomes" id="UP000214747">
    <property type="component" value="Unassembled WGS sequence"/>
</dbReference>
<comment type="caution">
    <text evidence="6">The sequence shown here is derived from an EMBL/GenBank/DDBJ whole genome shotgun (WGS) entry which is preliminary data.</text>
</comment>
<dbReference type="InterPro" id="IPR050490">
    <property type="entry name" value="Bact_solute-bd_prot1"/>
</dbReference>
<dbReference type="RefSeq" id="WP_088754896.1">
    <property type="nucleotide sequence ID" value="NZ_JARJFG010000003.1"/>
</dbReference>
<protein>
    <submittedName>
        <fullName evidence="6">ABC transporter substrate-binding protein</fullName>
    </submittedName>
</protein>
<organism evidence="6 7">
    <name type="scientific">Herbaspirillum aquaticum</name>
    <dbReference type="NCBI Taxonomy" id="568783"/>
    <lineage>
        <taxon>Bacteria</taxon>
        <taxon>Pseudomonadati</taxon>
        <taxon>Pseudomonadota</taxon>
        <taxon>Betaproteobacteria</taxon>
        <taxon>Burkholderiales</taxon>
        <taxon>Oxalobacteraceae</taxon>
        <taxon>Herbaspirillum</taxon>
    </lineage>
</organism>
<dbReference type="AlphaFoldDB" id="A0A225SUU3"/>
<feature type="signal peptide" evidence="5">
    <location>
        <begin position="1"/>
        <end position="28"/>
    </location>
</feature>
<evidence type="ECO:0000256" key="2">
    <source>
        <dbReference type="ARBA" id="ARBA00008520"/>
    </source>
</evidence>
<dbReference type="InterPro" id="IPR006311">
    <property type="entry name" value="TAT_signal"/>
</dbReference>
<accession>A0A225SUU3</accession>